<keyword evidence="1" id="KW-0805">Transcription regulation</keyword>
<keyword evidence="2" id="KW-0804">Transcription</keyword>
<accession>A0A2S6ABN1</accession>
<dbReference type="InterPro" id="IPR004111">
    <property type="entry name" value="Repressor_TetR_C"/>
</dbReference>
<dbReference type="InterPro" id="IPR036271">
    <property type="entry name" value="Tet_transcr_reg_TetR-rel_C_sf"/>
</dbReference>
<dbReference type="Proteomes" id="UP000238356">
    <property type="component" value="Unassembled WGS sequence"/>
</dbReference>
<reference evidence="5 6" key="1">
    <citation type="submission" date="2018-02" db="EMBL/GenBank/DDBJ databases">
        <title>8 Nocardia nova and 1 Nocardia cyriacigeorgica strain used for evolution to TMP-SMX.</title>
        <authorList>
            <person name="Mehta H."/>
            <person name="Weng J."/>
            <person name="Shamoo Y."/>
        </authorList>
    </citation>
    <scope>NUCLEOTIDE SEQUENCE [LARGE SCALE GENOMIC DNA]</scope>
    <source>
        <strain evidence="5 6">BAA2227</strain>
    </source>
</reference>
<evidence type="ECO:0000256" key="2">
    <source>
        <dbReference type="ARBA" id="ARBA00023163"/>
    </source>
</evidence>
<sequence>MGPLARRFAECGQISGDRESMRYRHLPPAAQHTSEIQDAQPENRQRPDVAGRIDRDGDLPAGDRSVEQPAAGARDDLDRIVRDHDQLISQRAPAGFGHGAFARSFRRVGVRWVPVRHSRHSTSVPITTTTAFPRLGRPTSPEQRLVYFPPAGENIGRTRIHPPGVLSGPAAGSRSLRGVSGGNTTGSGTGIVQTSRRGRGRPPRLSRDRIVAAARALPPETLTMKAVADALGVDRKSLNYYVSDRDGLLELVALDAFETEFRRLALPAEGDWRQLLRLFAAAVAEALTQVGVLISYVRFGGRGGLSTLAAIERIFQSLVGAGFEPMEAGRTLRLLADIAYSAAREAAEATRGHVDIQAEHVARTLNSEAGQEFPLLRQVATTRESAARVGEQFEFDLELVIAGLERKLEARGRA</sequence>
<feature type="region of interest" description="Disordered" evidence="3">
    <location>
        <begin position="170"/>
        <end position="205"/>
    </location>
</feature>
<gene>
    <name evidence="5" type="ORF">C5F51_06070</name>
</gene>
<evidence type="ECO:0000256" key="3">
    <source>
        <dbReference type="SAM" id="MobiDB-lite"/>
    </source>
</evidence>
<name>A0A2S6ABN1_9NOCA</name>
<evidence type="ECO:0000259" key="4">
    <source>
        <dbReference type="Pfam" id="PF02909"/>
    </source>
</evidence>
<dbReference type="EMBL" id="PSZD01000003">
    <property type="protein sequence ID" value="PPJ31164.1"/>
    <property type="molecule type" value="Genomic_DNA"/>
</dbReference>
<evidence type="ECO:0000256" key="1">
    <source>
        <dbReference type="ARBA" id="ARBA00023015"/>
    </source>
</evidence>
<dbReference type="Gene3D" id="1.10.10.60">
    <property type="entry name" value="Homeodomain-like"/>
    <property type="match status" value="1"/>
</dbReference>
<keyword evidence="6" id="KW-1185">Reference proteome</keyword>
<feature type="compositionally biased region" description="Polar residues" evidence="3">
    <location>
        <begin position="31"/>
        <end position="40"/>
    </location>
</feature>
<dbReference type="GO" id="GO:0045892">
    <property type="term" value="P:negative regulation of DNA-templated transcription"/>
    <property type="evidence" value="ECO:0007669"/>
    <property type="project" value="InterPro"/>
</dbReference>
<dbReference type="SUPFAM" id="SSF48498">
    <property type="entry name" value="Tetracyclin repressor-like, C-terminal domain"/>
    <property type="match status" value="1"/>
</dbReference>
<organism evidence="5 6">
    <name type="scientific">Nocardia nova</name>
    <dbReference type="NCBI Taxonomy" id="37330"/>
    <lineage>
        <taxon>Bacteria</taxon>
        <taxon>Bacillati</taxon>
        <taxon>Actinomycetota</taxon>
        <taxon>Actinomycetes</taxon>
        <taxon>Mycobacteriales</taxon>
        <taxon>Nocardiaceae</taxon>
        <taxon>Nocardia</taxon>
    </lineage>
</organism>
<feature type="domain" description="Tetracycline repressor TetR C-terminal" evidence="4">
    <location>
        <begin position="267"/>
        <end position="407"/>
    </location>
</feature>
<dbReference type="SUPFAM" id="SSF46689">
    <property type="entry name" value="Homeodomain-like"/>
    <property type="match status" value="1"/>
</dbReference>
<feature type="compositionally biased region" description="Basic and acidic residues" evidence="3">
    <location>
        <begin position="41"/>
        <end position="58"/>
    </location>
</feature>
<protein>
    <recommendedName>
        <fullName evidence="4">Tetracycline repressor TetR C-terminal domain-containing protein</fullName>
    </recommendedName>
</protein>
<evidence type="ECO:0000313" key="5">
    <source>
        <dbReference type="EMBL" id="PPJ31164.1"/>
    </source>
</evidence>
<dbReference type="AlphaFoldDB" id="A0A2S6ABN1"/>
<dbReference type="Pfam" id="PF02909">
    <property type="entry name" value="TetR_C_1"/>
    <property type="match status" value="1"/>
</dbReference>
<comment type="caution">
    <text evidence="5">The sequence shown here is derived from an EMBL/GenBank/DDBJ whole genome shotgun (WGS) entry which is preliminary data.</text>
</comment>
<proteinExistence type="predicted"/>
<feature type="region of interest" description="Disordered" evidence="3">
    <location>
        <begin position="1"/>
        <end position="76"/>
    </location>
</feature>
<feature type="compositionally biased region" description="Gly residues" evidence="3">
    <location>
        <begin position="179"/>
        <end position="189"/>
    </location>
</feature>
<evidence type="ECO:0000313" key="6">
    <source>
        <dbReference type="Proteomes" id="UP000238356"/>
    </source>
</evidence>
<dbReference type="InterPro" id="IPR009057">
    <property type="entry name" value="Homeodomain-like_sf"/>
</dbReference>
<dbReference type="Gene3D" id="1.10.357.10">
    <property type="entry name" value="Tetracycline Repressor, domain 2"/>
    <property type="match status" value="1"/>
</dbReference>